<organism evidence="3 4">
    <name type="scientific">Bacillus timonensis</name>
    <dbReference type="NCBI Taxonomy" id="1033734"/>
    <lineage>
        <taxon>Bacteria</taxon>
        <taxon>Bacillati</taxon>
        <taxon>Bacillota</taxon>
        <taxon>Bacilli</taxon>
        <taxon>Bacillales</taxon>
        <taxon>Bacillaceae</taxon>
        <taxon>Bacillus</taxon>
    </lineage>
</organism>
<dbReference type="AlphaFoldDB" id="A0A4S3PQE2"/>
<evidence type="ECO:0000313" key="3">
    <source>
        <dbReference type="EMBL" id="THE11871.1"/>
    </source>
</evidence>
<evidence type="ECO:0000259" key="2">
    <source>
        <dbReference type="Pfam" id="PF01425"/>
    </source>
</evidence>
<dbReference type="SUPFAM" id="SSF75304">
    <property type="entry name" value="Amidase signature (AS) enzymes"/>
    <property type="match status" value="1"/>
</dbReference>
<proteinExistence type="inferred from homology"/>
<dbReference type="InterPro" id="IPR020556">
    <property type="entry name" value="Amidase_CS"/>
</dbReference>
<dbReference type="GO" id="GO:0003824">
    <property type="term" value="F:catalytic activity"/>
    <property type="evidence" value="ECO:0007669"/>
    <property type="project" value="InterPro"/>
</dbReference>
<dbReference type="InterPro" id="IPR023631">
    <property type="entry name" value="Amidase_dom"/>
</dbReference>
<evidence type="ECO:0000313" key="4">
    <source>
        <dbReference type="Proteomes" id="UP000306477"/>
    </source>
</evidence>
<comment type="similarity">
    <text evidence="1">Belongs to the amidase family.</text>
</comment>
<dbReference type="RefSeq" id="WP_136380087.1">
    <property type="nucleotide sequence ID" value="NZ_SLUB01000023.1"/>
</dbReference>
<dbReference type="PANTHER" id="PTHR11895">
    <property type="entry name" value="TRANSAMIDASE"/>
    <property type="match status" value="1"/>
</dbReference>
<dbReference type="InterPro" id="IPR000120">
    <property type="entry name" value="Amidase"/>
</dbReference>
<reference evidence="3 4" key="1">
    <citation type="journal article" date="2019" name="Indoor Air">
        <title>Impacts of indoor surface finishes on bacterial viability.</title>
        <authorList>
            <person name="Hu J."/>
            <person name="Maamar S.B."/>
            <person name="Glawe A.J."/>
            <person name="Gottel N."/>
            <person name="Gilbert J.A."/>
            <person name="Hartmann E.M."/>
        </authorList>
    </citation>
    <scope>NUCLEOTIDE SEQUENCE [LARGE SCALE GENOMIC DNA]</scope>
    <source>
        <strain evidence="3 4">AF060A6</strain>
    </source>
</reference>
<dbReference type="OrthoDB" id="9811471at2"/>
<comment type="caution">
    <text evidence="3">The sequence shown here is derived from an EMBL/GenBank/DDBJ whole genome shotgun (WGS) entry which is preliminary data.</text>
</comment>
<evidence type="ECO:0000256" key="1">
    <source>
        <dbReference type="ARBA" id="ARBA00009199"/>
    </source>
</evidence>
<dbReference type="PANTHER" id="PTHR11895:SF7">
    <property type="entry name" value="GLUTAMYL-TRNA(GLN) AMIDOTRANSFERASE SUBUNIT A, MITOCHONDRIAL"/>
    <property type="match status" value="1"/>
</dbReference>
<dbReference type="PROSITE" id="PS00571">
    <property type="entry name" value="AMIDASES"/>
    <property type="match status" value="1"/>
</dbReference>
<sequence>MFDYKQYDGLGLAELIQKKEVKAEEVREAAIREIENKNGVLNAVIDTFYNDPEDVAQAESTGNFAGVPFLTKSINQEVKGRPLKSGTKLLENILADQDSEFVRQIRNTGVTILGQTNVPEFALMGITEPAYYGPSRNPWNPDYTPGGSSGGSAAAVASGMVPIAGANDGGGSIRIPGAFCGLFGLKPTRGRTPVGPGRGRVWQGASVDHILSRSVRDSAAMLDHYQMDRANAFMAPLFNGSYLEASITPITTPLKIAFTTDSPIGTTVDQECKEAVHKAIKLLEEMGHSVVEIAAPVDGKRVANSYFMLYFAEVATTLTALEDRIGRKVTFNDVEPATWMLNLLGKAVSVEEFLASLKFWDEAAIQMENFHDDYDLYLTPTTAHPPSRIGELDQTSFEKGLIKIVGGLRLGGMLKKSGFVEQLANKSLERTPFTQLANLTGQPAMTLPMHLTKDGLPCGVQVMARRGCEDLLLQLAGQLEQTDSWVQVKENPGF</sequence>
<gene>
    <name evidence="3" type="ORF">E1I69_13370</name>
</gene>
<dbReference type="Proteomes" id="UP000306477">
    <property type="component" value="Unassembled WGS sequence"/>
</dbReference>
<dbReference type="InterPro" id="IPR036928">
    <property type="entry name" value="AS_sf"/>
</dbReference>
<dbReference type="Gene3D" id="3.90.1300.10">
    <property type="entry name" value="Amidase signature (AS) domain"/>
    <property type="match status" value="1"/>
</dbReference>
<keyword evidence="4" id="KW-1185">Reference proteome</keyword>
<dbReference type="EMBL" id="SLUB01000023">
    <property type="protein sequence ID" value="THE11871.1"/>
    <property type="molecule type" value="Genomic_DNA"/>
</dbReference>
<dbReference type="Pfam" id="PF01425">
    <property type="entry name" value="Amidase"/>
    <property type="match status" value="1"/>
</dbReference>
<accession>A0A4S3PQE2</accession>
<feature type="domain" description="Amidase" evidence="2">
    <location>
        <begin position="26"/>
        <end position="473"/>
    </location>
</feature>
<name>A0A4S3PQE2_9BACI</name>
<protein>
    <submittedName>
        <fullName evidence="3">Amidase</fullName>
    </submittedName>
</protein>